<accession>A0A4S3MBT0</accession>
<gene>
    <name evidence="1" type="ORF">E7681_05005</name>
</gene>
<dbReference type="RefSeq" id="WP_136338178.1">
    <property type="nucleotide sequence ID" value="NZ_SSMD01000002.1"/>
</dbReference>
<dbReference type="OrthoDB" id="7658483at2"/>
<dbReference type="EMBL" id="SSMD01000002">
    <property type="protein sequence ID" value="THD75816.1"/>
    <property type="molecule type" value="Genomic_DNA"/>
</dbReference>
<comment type="caution">
    <text evidence="1">The sequence shown here is derived from an EMBL/GenBank/DDBJ whole genome shotgun (WGS) entry which is preliminary data.</text>
</comment>
<reference evidence="1 2" key="1">
    <citation type="submission" date="2019-04" db="EMBL/GenBank/DDBJ databases">
        <title>Draft genome sequence of Youngimonas vesicularis.</title>
        <authorList>
            <person name="Hameed A."/>
        </authorList>
    </citation>
    <scope>NUCLEOTIDE SEQUENCE [LARGE SCALE GENOMIC DNA]</scope>
    <source>
        <strain evidence="1 2">CC-AMW-E</strain>
    </source>
</reference>
<proteinExistence type="predicted"/>
<evidence type="ECO:0000313" key="1">
    <source>
        <dbReference type="EMBL" id="THD75816.1"/>
    </source>
</evidence>
<dbReference type="Proteomes" id="UP000306113">
    <property type="component" value="Unassembled WGS sequence"/>
</dbReference>
<dbReference type="AlphaFoldDB" id="A0A4S3MBT0"/>
<organism evidence="1 2">
    <name type="scientific">Thalassobius vesicularis</name>
    <dbReference type="NCBI Taxonomy" id="1294297"/>
    <lineage>
        <taxon>Bacteria</taxon>
        <taxon>Pseudomonadati</taxon>
        <taxon>Pseudomonadota</taxon>
        <taxon>Alphaproteobacteria</taxon>
        <taxon>Rhodobacterales</taxon>
        <taxon>Roseobacteraceae</taxon>
        <taxon>Thalassovita</taxon>
    </lineage>
</organism>
<protein>
    <submittedName>
        <fullName evidence="1">Uncharacterized protein</fullName>
    </submittedName>
</protein>
<name>A0A4S3MBT0_9RHOB</name>
<sequence>MSRSTWHFQDEDGALVLARRLPVRFDLAVEAEMPRCGRHRLARQVRQDMWRALQGLRGFSPAVRVEPVGETLRVTAGGQVDGAFPKAKAEEKLREVLSDRNNRIRWVAYAGGFCYG</sequence>
<keyword evidence="2" id="KW-1185">Reference proteome</keyword>
<evidence type="ECO:0000313" key="2">
    <source>
        <dbReference type="Proteomes" id="UP000306113"/>
    </source>
</evidence>